<dbReference type="SUPFAM" id="SSF48726">
    <property type="entry name" value="Immunoglobulin"/>
    <property type="match status" value="1"/>
</dbReference>
<dbReference type="Gene3D" id="2.60.40.10">
    <property type="entry name" value="Immunoglobulins"/>
    <property type="match status" value="1"/>
</dbReference>
<reference evidence="4" key="2">
    <citation type="submission" date="2025-08" db="UniProtKB">
        <authorList>
            <consortium name="Ensembl"/>
        </authorList>
    </citation>
    <scope>IDENTIFICATION</scope>
</reference>
<dbReference type="PROSITE" id="PS50835">
    <property type="entry name" value="IG_LIKE"/>
    <property type="match status" value="1"/>
</dbReference>
<gene>
    <name evidence="4" type="primary">CD83</name>
</gene>
<keyword evidence="2" id="KW-0732">Signal</keyword>
<keyword evidence="5" id="KW-1185">Reference proteome</keyword>
<dbReference type="InterPro" id="IPR003599">
    <property type="entry name" value="Ig_sub"/>
</dbReference>
<organism evidence="4 5">
    <name type="scientific">Vombatus ursinus</name>
    <name type="common">Common wombat</name>
    <dbReference type="NCBI Taxonomy" id="29139"/>
    <lineage>
        <taxon>Eukaryota</taxon>
        <taxon>Metazoa</taxon>
        <taxon>Chordata</taxon>
        <taxon>Craniata</taxon>
        <taxon>Vertebrata</taxon>
        <taxon>Euteleostomi</taxon>
        <taxon>Mammalia</taxon>
        <taxon>Metatheria</taxon>
        <taxon>Diprotodontia</taxon>
        <taxon>Vombatidae</taxon>
        <taxon>Vombatus</taxon>
    </lineage>
</organism>
<name>A0A4X2K2Z6_VOMUR</name>
<dbReference type="InterPro" id="IPR013106">
    <property type="entry name" value="Ig_V-set"/>
</dbReference>
<evidence type="ECO:0000256" key="1">
    <source>
        <dbReference type="SAM" id="Phobius"/>
    </source>
</evidence>
<feature type="transmembrane region" description="Helical" evidence="1">
    <location>
        <begin position="147"/>
        <end position="165"/>
    </location>
</feature>
<proteinExistence type="predicted"/>
<reference evidence="5" key="1">
    <citation type="submission" date="2018-12" db="EMBL/GenBank/DDBJ databases">
        <authorList>
            <person name="Yazar S."/>
        </authorList>
    </citation>
    <scope>NUCLEOTIDE SEQUENCE [LARGE SCALE GENOMIC DNA]</scope>
</reference>
<feature type="domain" description="Ig-like" evidence="3">
    <location>
        <begin position="18"/>
        <end position="127"/>
    </location>
</feature>
<protein>
    <recommendedName>
        <fullName evidence="3">Ig-like domain-containing protein</fullName>
    </recommendedName>
</protein>
<dbReference type="GeneTree" id="ENSGT00390000007302"/>
<feature type="signal peptide" evidence="2">
    <location>
        <begin position="1"/>
        <end position="19"/>
    </location>
</feature>
<dbReference type="AlphaFoldDB" id="A0A4X2K2Z6"/>
<dbReference type="InterPro" id="IPR013783">
    <property type="entry name" value="Ig-like_fold"/>
</dbReference>
<accession>A0A4X2K2Z6</accession>
<dbReference type="Proteomes" id="UP000314987">
    <property type="component" value="Unassembled WGS sequence"/>
</dbReference>
<dbReference type="InterPro" id="IPR036179">
    <property type="entry name" value="Ig-like_dom_sf"/>
</dbReference>
<evidence type="ECO:0000259" key="3">
    <source>
        <dbReference type="PROSITE" id="PS50835"/>
    </source>
</evidence>
<evidence type="ECO:0000313" key="4">
    <source>
        <dbReference type="Ensembl" id="ENSVURP00010003557.1"/>
    </source>
</evidence>
<sequence length="214" mass="24343">MCLLQLLILSSAAWCLAPATQVVEVICSEDALLTCTVPWNPQTPYTMIFWHKINEQSGELTKMLGMNLSLSEQFLDQKEINGSLEACPSEKCSLKIQNTTCQHVGTYRCTLWAPGEENSPSDTVELKVAGCTIEPEGDKYKKHRAEVFLLLFLAMFYVFLIVFTCKFARLQNIFPDANKQGIERTFLHVRFQNKKSVQQMGPTTELWGWCNLYS</sequence>
<dbReference type="SMART" id="SM00409">
    <property type="entry name" value="IG"/>
    <property type="match status" value="1"/>
</dbReference>
<keyword evidence="1" id="KW-1133">Transmembrane helix</keyword>
<keyword evidence="1" id="KW-0472">Membrane</keyword>
<dbReference type="Ensembl" id="ENSVURT00010004035.1">
    <property type="protein sequence ID" value="ENSVURP00010003557.1"/>
    <property type="gene ID" value="ENSVURG00010002848.1"/>
</dbReference>
<feature type="chain" id="PRO_5021311789" description="Ig-like domain-containing protein" evidence="2">
    <location>
        <begin position="20"/>
        <end position="214"/>
    </location>
</feature>
<dbReference type="STRING" id="29139.ENSVURP00010003557"/>
<keyword evidence="1" id="KW-0812">Transmembrane</keyword>
<dbReference type="OMA" id="SWYKMAG"/>
<evidence type="ECO:0000313" key="5">
    <source>
        <dbReference type="Proteomes" id="UP000314987"/>
    </source>
</evidence>
<dbReference type="Pfam" id="PF07686">
    <property type="entry name" value="V-set"/>
    <property type="match status" value="1"/>
</dbReference>
<dbReference type="InterPro" id="IPR007110">
    <property type="entry name" value="Ig-like_dom"/>
</dbReference>
<dbReference type="PANTHER" id="PTHR15193:SF1">
    <property type="entry name" value="CD83 ANTIGEN"/>
    <property type="match status" value="1"/>
</dbReference>
<evidence type="ECO:0000256" key="2">
    <source>
        <dbReference type="SAM" id="SignalP"/>
    </source>
</evidence>
<dbReference type="PANTHER" id="PTHR15193">
    <property type="entry name" value="CD83 ANTIGEN"/>
    <property type="match status" value="1"/>
</dbReference>
<reference evidence="4" key="3">
    <citation type="submission" date="2025-09" db="UniProtKB">
        <authorList>
            <consortium name="Ensembl"/>
        </authorList>
    </citation>
    <scope>IDENTIFICATION</scope>
</reference>